<dbReference type="SUPFAM" id="SSF51735">
    <property type="entry name" value="NAD(P)-binding Rossmann-fold domains"/>
    <property type="match status" value="1"/>
</dbReference>
<dbReference type="OrthoDB" id="194971at2157"/>
<dbReference type="InterPro" id="IPR036291">
    <property type="entry name" value="NAD(P)-bd_dom_sf"/>
</dbReference>
<protein>
    <submittedName>
        <fullName evidence="3">Saccharopine dehydrogenase</fullName>
    </submittedName>
</protein>
<dbReference type="InterPro" id="IPR005097">
    <property type="entry name" value="Sacchrp_dh_NADP-bd"/>
</dbReference>
<accession>M0MHT3</accession>
<dbReference type="Gene3D" id="3.40.50.720">
    <property type="entry name" value="NAD(P)-binding Rossmann-like Domain"/>
    <property type="match status" value="1"/>
</dbReference>
<dbReference type="AlphaFoldDB" id="M0MHT3"/>
<organism evidence="3 4">
    <name type="scientific">Halobiforma nitratireducens JCM 10879</name>
    <dbReference type="NCBI Taxonomy" id="1227454"/>
    <lineage>
        <taxon>Archaea</taxon>
        <taxon>Methanobacteriati</taxon>
        <taxon>Methanobacteriota</taxon>
        <taxon>Stenosarchaea group</taxon>
        <taxon>Halobacteria</taxon>
        <taxon>Halobacteriales</taxon>
        <taxon>Natrialbaceae</taxon>
        <taxon>Halobiforma</taxon>
    </lineage>
</organism>
<sequence>MNSLLVYGSYGYTGSLLASAAVSQGWSPIVAGRDRRKVHSQAEALGLEGRTFALESAAERGRVGTETVRVAAALDDVDAVLNCAGPFVDTAEPLVEACLETGTDYLDITGECSVFERLRQRDHRAREAGVTLLPGVGFDVVPTDCLAAFLADELPTGDRLSLGIKSESTLSRGTARTALESVGDGGVVRRNGRLLQVPAAFRTREIDFGGGPEHAVTVPFGDVVTAAHGTGLESVEVYLAVPPWASRALSLLDSAGCLCDAGPVATLLERATDAAFDGPDERELATDRAVVWGEVVDDTGRRARARLETPNPYALTVDAALAASERVLGDGAANVNVDPGFQTPATAFGSDFVLELEGTRLQLLEPHDVGDSSGSDPARSRLVSDG</sequence>
<comment type="caution">
    <text evidence="3">The sequence shown here is derived from an EMBL/GenBank/DDBJ whole genome shotgun (WGS) entry which is preliminary data.</text>
</comment>
<evidence type="ECO:0000313" key="4">
    <source>
        <dbReference type="Proteomes" id="UP000011607"/>
    </source>
</evidence>
<gene>
    <name evidence="3" type="ORF">C446_02367</name>
</gene>
<dbReference type="STRING" id="1227454.C446_02367"/>
<feature type="domain" description="Saccharopine dehydrogenase NADP binding" evidence="2">
    <location>
        <begin position="5"/>
        <end position="132"/>
    </location>
</feature>
<evidence type="ECO:0000259" key="2">
    <source>
        <dbReference type="Pfam" id="PF03435"/>
    </source>
</evidence>
<dbReference type="PATRIC" id="fig|1227454.3.peg.472"/>
<reference evidence="3 4" key="1">
    <citation type="journal article" date="2014" name="PLoS Genet.">
        <title>Phylogenetically driven sequencing of extremely halophilic archaea reveals strategies for static and dynamic osmo-response.</title>
        <authorList>
            <person name="Becker E.A."/>
            <person name="Seitzer P.M."/>
            <person name="Tritt A."/>
            <person name="Larsen D."/>
            <person name="Krusor M."/>
            <person name="Yao A.I."/>
            <person name="Wu D."/>
            <person name="Madern D."/>
            <person name="Eisen J.A."/>
            <person name="Darling A.E."/>
            <person name="Facciotti M.T."/>
        </authorList>
    </citation>
    <scope>NUCLEOTIDE SEQUENCE [LARGE SCALE GENOMIC DNA]</scope>
    <source>
        <strain evidence="3 4">JCM 10879</strain>
    </source>
</reference>
<dbReference type="eggNOG" id="arCOG00244">
    <property type="taxonomic scope" value="Archaea"/>
</dbReference>
<dbReference type="EMBL" id="AOMA01000018">
    <property type="protein sequence ID" value="EMA45261.1"/>
    <property type="molecule type" value="Genomic_DNA"/>
</dbReference>
<proteinExistence type="predicted"/>
<dbReference type="Pfam" id="PF03435">
    <property type="entry name" value="Sacchrp_dh_NADP"/>
    <property type="match status" value="1"/>
</dbReference>
<name>M0MHT3_9EURY</name>
<dbReference type="Proteomes" id="UP000011607">
    <property type="component" value="Unassembled WGS sequence"/>
</dbReference>
<dbReference type="PANTHER" id="PTHR43781">
    <property type="entry name" value="SACCHAROPINE DEHYDROGENASE"/>
    <property type="match status" value="1"/>
</dbReference>
<evidence type="ECO:0000256" key="1">
    <source>
        <dbReference type="SAM" id="MobiDB-lite"/>
    </source>
</evidence>
<keyword evidence="4" id="KW-1185">Reference proteome</keyword>
<dbReference type="RefSeq" id="WP_006671444.1">
    <property type="nucleotide sequence ID" value="NZ_AOMA01000018.1"/>
</dbReference>
<feature type="region of interest" description="Disordered" evidence="1">
    <location>
        <begin position="366"/>
        <end position="386"/>
    </location>
</feature>
<evidence type="ECO:0000313" key="3">
    <source>
        <dbReference type="EMBL" id="EMA45261.1"/>
    </source>
</evidence>
<dbReference type="PANTHER" id="PTHR43781:SF1">
    <property type="entry name" value="SACCHAROPINE DEHYDROGENASE"/>
    <property type="match status" value="1"/>
</dbReference>